<name>A0ABU5U3Y0_9CYAN</name>
<feature type="compositionally biased region" description="Acidic residues" evidence="1">
    <location>
        <begin position="106"/>
        <end position="120"/>
    </location>
</feature>
<reference evidence="2 3" key="1">
    <citation type="submission" date="2023-12" db="EMBL/GenBank/DDBJ databases">
        <title>Baltic Sea Cyanobacteria.</title>
        <authorList>
            <person name="Delbaje E."/>
            <person name="Fewer D.P."/>
            <person name="Shishido T.K."/>
        </authorList>
    </citation>
    <scope>NUCLEOTIDE SEQUENCE [LARGE SCALE GENOMIC DNA]</scope>
    <source>
        <strain evidence="2 3">CCNP 1315</strain>
    </source>
</reference>
<accession>A0ABU5U3Y0</accession>
<evidence type="ECO:0000313" key="3">
    <source>
        <dbReference type="Proteomes" id="UP001301728"/>
    </source>
</evidence>
<organism evidence="2 3">
    <name type="scientific">Limnoraphis robusta CCNP1315</name>
    <dbReference type="NCBI Taxonomy" id="3110306"/>
    <lineage>
        <taxon>Bacteria</taxon>
        <taxon>Bacillati</taxon>
        <taxon>Cyanobacteriota</taxon>
        <taxon>Cyanophyceae</taxon>
        <taxon>Oscillatoriophycideae</taxon>
        <taxon>Oscillatoriales</taxon>
        <taxon>Sirenicapillariaceae</taxon>
        <taxon>Limnoraphis</taxon>
    </lineage>
</organism>
<dbReference type="RefSeq" id="WP_323273291.1">
    <property type="nucleotide sequence ID" value="NZ_JAYGHT010000135.1"/>
</dbReference>
<proteinExistence type="predicted"/>
<keyword evidence="3" id="KW-1185">Reference proteome</keyword>
<evidence type="ECO:0000256" key="1">
    <source>
        <dbReference type="SAM" id="MobiDB-lite"/>
    </source>
</evidence>
<sequence length="153" mass="18421">MFNGIRKFLGLKPVYTLNIVPKDDYTPNSNSWEDDQDFFDEEFERERQEYYDEWYDDIMAVQELSARNKIGEKLLLECDDSSREYASLALERLGFLHKNFSYPGNEDSDDDYEDEDDYEEEQIWGHNEHTGWMPRSDYYESGSPYYGWDFVED</sequence>
<comment type="caution">
    <text evidence="2">The sequence shown here is derived from an EMBL/GenBank/DDBJ whole genome shotgun (WGS) entry which is preliminary data.</text>
</comment>
<dbReference type="EMBL" id="JAYGHT010000135">
    <property type="protein sequence ID" value="MEA5521616.1"/>
    <property type="molecule type" value="Genomic_DNA"/>
</dbReference>
<gene>
    <name evidence="2" type="ORF">VB854_22005</name>
</gene>
<feature type="region of interest" description="Disordered" evidence="1">
    <location>
        <begin position="101"/>
        <end position="120"/>
    </location>
</feature>
<evidence type="ECO:0000313" key="2">
    <source>
        <dbReference type="EMBL" id="MEA5521616.1"/>
    </source>
</evidence>
<dbReference type="Proteomes" id="UP001301728">
    <property type="component" value="Unassembled WGS sequence"/>
</dbReference>
<protein>
    <submittedName>
        <fullName evidence="2">Uncharacterized protein</fullName>
    </submittedName>
</protein>